<dbReference type="Proteomes" id="UP000036987">
    <property type="component" value="Unassembled WGS sequence"/>
</dbReference>
<evidence type="ECO:0000313" key="3">
    <source>
        <dbReference type="Proteomes" id="UP000036987"/>
    </source>
</evidence>
<protein>
    <recommendedName>
        <fullName evidence="1">Poor homologous synapsis 1 PH domain-containing protein</fullName>
    </recommendedName>
</protein>
<organism evidence="2 3">
    <name type="scientific">Zostera marina</name>
    <name type="common">Eelgrass</name>
    <dbReference type="NCBI Taxonomy" id="29655"/>
    <lineage>
        <taxon>Eukaryota</taxon>
        <taxon>Viridiplantae</taxon>
        <taxon>Streptophyta</taxon>
        <taxon>Embryophyta</taxon>
        <taxon>Tracheophyta</taxon>
        <taxon>Spermatophyta</taxon>
        <taxon>Magnoliopsida</taxon>
        <taxon>Liliopsida</taxon>
        <taxon>Zosteraceae</taxon>
        <taxon>Zostera</taxon>
    </lineage>
</organism>
<name>A0A0K9NMC3_ZOSMR</name>
<dbReference type="InterPro" id="IPR057619">
    <property type="entry name" value="PH_PHS1"/>
</dbReference>
<accession>A0A0K9NMC3</accession>
<dbReference type="OrthoDB" id="1864854at2759"/>
<sequence>MDQDWTVAVSGMDRQWEVEYARFFNFPIPIPSADSVRLRRLPPKRTTTGGTWLVSSSSQSSALLRIVKSHFAKPLLSILLHGIIVEHHIVSNLKLWRPQSRCALDCPDNAGKIVLFTFIESSSTRPQTQKFAVRFPTCIDAHDFFTTAQESTDGILGIQGSDLTCEENSHSSHQSIVDFIPKGFDSDKNTFPKPSFSTSLDFPPSFRELLINCQTKVPEQLEQSGTPLNSQTELSATVADISDLNLETQTETCKVSSFLTESTDVCLSELANALENPISEVALNPSELLKYMSDASFMDMLATVKSVITELGSDLLL</sequence>
<comment type="caution">
    <text evidence="2">The sequence shown here is derived from an EMBL/GenBank/DDBJ whole genome shotgun (WGS) entry which is preliminary data.</text>
</comment>
<dbReference type="Pfam" id="PF25349">
    <property type="entry name" value="PH_PHS1"/>
    <property type="match status" value="1"/>
</dbReference>
<dbReference type="OMA" id="TCEENSH"/>
<dbReference type="STRING" id="29655.A0A0K9NMC3"/>
<evidence type="ECO:0000259" key="1">
    <source>
        <dbReference type="Pfam" id="PF25349"/>
    </source>
</evidence>
<evidence type="ECO:0000313" key="2">
    <source>
        <dbReference type="EMBL" id="KMZ57222.1"/>
    </source>
</evidence>
<feature type="domain" description="Poor homologous synapsis 1 PH" evidence="1">
    <location>
        <begin position="15"/>
        <end position="154"/>
    </location>
</feature>
<proteinExistence type="predicted"/>
<dbReference type="EMBL" id="LFYR01002101">
    <property type="protein sequence ID" value="KMZ57222.1"/>
    <property type="molecule type" value="Genomic_DNA"/>
</dbReference>
<keyword evidence="3" id="KW-1185">Reference proteome</keyword>
<dbReference type="AlphaFoldDB" id="A0A0K9NMC3"/>
<reference evidence="3" key="1">
    <citation type="journal article" date="2016" name="Nature">
        <title>The genome of the seagrass Zostera marina reveals angiosperm adaptation to the sea.</title>
        <authorList>
            <person name="Olsen J.L."/>
            <person name="Rouze P."/>
            <person name="Verhelst B."/>
            <person name="Lin Y.-C."/>
            <person name="Bayer T."/>
            <person name="Collen J."/>
            <person name="Dattolo E."/>
            <person name="De Paoli E."/>
            <person name="Dittami S."/>
            <person name="Maumus F."/>
            <person name="Michel G."/>
            <person name="Kersting A."/>
            <person name="Lauritano C."/>
            <person name="Lohaus R."/>
            <person name="Toepel M."/>
            <person name="Tonon T."/>
            <person name="Vanneste K."/>
            <person name="Amirebrahimi M."/>
            <person name="Brakel J."/>
            <person name="Bostroem C."/>
            <person name="Chovatia M."/>
            <person name="Grimwood J."/>
            <person name="Jenkins J.W."/>
            <person name="Jueterbock A."/>
            <person name="Mraz A."/>
            <person name="Stam W.T."/>
            <person name="Tice H."/>
            <person name="Bornberg-Bauer E."/>
            <person name="Green P.J."/>
            <person name="Pearson G.A."/>
            <person name="Procaccini G."/>
            <person name="Duarte C.M."/>
            <person name="Schmutz J."/>
            <person name="Reusch T.B.H."/>
            <person name="Van de Peer Y."/>
        </authorList>
    </citation>
    <scope>NUCLEOTIDE SEQUENCE [LARGE SCALE GENOMIC DNA]</scope>
    <source>
        <strain evidence="3">cv. Finnish</strain>
    </source>
</reference>
<gene>
    <name evidence="2" type="ORF">ZOSMA_88G00410</name>
</gene>